<feature type="DNA-binding region" description="H-T-H motif" evidence="4">
    <location>
        <begin position="38"/>
        <end position="57"/>
    </location>
</feature>
<dbReference type="AlphaFoldDB" id="A0A370WTV3"/>
<proteinExistence type="predicted"/>
<evidence type="ECO:0000313" key="7">
    <source>
        <dbReference type="Proteomes" id="UP000254258"/>
    </source>
</evidence>
<evidence type="ECO:0000256" key="2">
    <source>
        <dbReference type="ARBA" id="ARBA00023125"/>
    </source>
</evidence>
<sequence>MSKARTHREPKQQRSRDTLQRLLAATVMVLEEQGLDATVPRIAKAAKVAPASIYRRFVDKDALLRAAFLEVLRQSNAMNQDTLAKAMQCQTLEETVARVISALFEQYRRHPRLLKALTRFMESDTDEVFGRNARLHIAENFNLIVDALLPFRAGIHHPLPRQALQFALLWAGSAMEAYALDSASLWHTVLPLSEKEFKAELTRGFVAYLRHSG</sequence>
<evidence type="ECO:0000256" key="1">
    <source>
        <dbReference type="ARBA" id="ARBA00023015"/>
    </source>
</evidence>
<dbReference type="PROSITE" id="PS01081">
    <property type="entry name" value="HTH_TETR_1"/>
    <property type="match status" value="1"/>
</dbReference>
<keyword evidence="3" id="KW-0804">Transcription</keyword>
<evidence type="ECO:0000256" key="3">
    <source>
        <dbReference type="ARBA" id="ARBA00023163"/>
    </source>
</evidence>
<evidence type="ECO:0000313" key="6">
    <source>
        <dbReference type="EMBL" id="RDS79564.1"/>
    </source>
</evidence>
<dbReference type="PANTHER" id="PTHR30055">
    <property type="entry name" value="HTH-TYPE TRANSCRIPTIONAL REGULATOR RUTR"/>
    <property type="match status" value="1"/>
</dbReference>
<dbReference type="SUPFAM" id="SSF46689">
    <property type="entry name" value="Homeodomain-like"/>
    <property type="match status" value="1"/>
</dbReference>
<comment type="caution">
    <text evidence="6">The sequence shown here is derived from an EMBL/GenBank/DDBJ whole genome shotgun (WGS) entry which is preliminary data.</text>
</comment>
<dbReference type="EMBL" id="QRBE01000012">
    <property type="protein sequence ID" value="RDS79564.1"/>
    <property type="molecule type" value="Genomic_DNA"/>
</dbReference>
<organism evidence="6 7">
    <name type="scientific">Dyella monticola</name>
    <dbReference type="NCBI Taxonomy" id="1927958"/>
    <lineage>
        <taxon>Bacteria</taxon>
        <taxon>Pseudomonadati</taxon>
        <taxon>Pseudomonadota</taxon>
        <taxon>Gammaproteobacteria</taxon>
        <taxon>Lysobacterales</taxon>
        <taxon>Rhodanobacteraceae</taxon>
        <taxon>Dyella</taxon>
    </lineage>
</organism>
<protein>
    <submittedName>
        <fullName evidence="6">TetR/AcrR family transcriptional regulator</fullName>
    </submittedName>
</protein>
<dbReference type="InterPro" id="IPR009057">
    <property type="entry name" value="Homeodomain-like_sf"/>
</dbReference>
<reference evidence="6 7" key="1">
    <citation type="submission" date="2018-07" db="EMBL/GenBank/DDBJ databases">
        <title>Dyella monticola sp. nov. and Dyella psychrodurans sp. nov. isolated from monsoon evergreen broad-leaved forest soil of Dinghu Mountain, China.</title>
        <authorList>
            <person name="Gao Z."/>
            <person name="Qiu L."/>
        </authorList>
    </citation>
    <scope>NUCLEOTIDE SEQUENCE [LARGE SCALE GENOMIC DNA]</scope>
    <source>
        <strain evidence="6 7">4G-K06</strain>
    </source>
</reference>
<evidence type="ECO:0000256" key="4">
    <source>
        <dbReference type="PROSITE-ProRule" id="PRU00335"/>
    </source>
</evidence>
<dbReference type="RefSeq" id="WP_115496841.1">
    <property type="nucleotide sequence ID" value="NZ_QRBE01000012.1"/>
</dbReference>
<dbReference type="Proteomes" id="UP000254258">
    <property type="component" value="Unassembled WGS sequence"/>
</dbReference>
<dbReference type="InterPro" id="IPR001647">
    <property type="entry name" value="HTH_TetR"/>
</dbReference>
<name>A0A370WTV3_9GAMM</name>
<evidence type="ECO:0000259" key="5">
    <source>
        <dbReference type="PROSITE" id="PS50977"/>
    </source>
</evidence>
<dbReference type="PRINTS" id="PR00455">
    <property type="entry name" value="HTHTETR"/>
</dbReference>
<dbReference type="OrthoDB" id="63332at2"/>
<dbReference type="GO" id="GO:0000976">
    <property type="term" value="F:transcription cis-regulatory region binding"/>
    <property type="evidence" value="ECO:0007669"/>
    <property type="project" value="TreeGrafter"/>
</dbReference>
<dbReference type="PROSITE" id="PS50977">
    <property type="entry name" value="HTH_TETR_2"/>
    <property type="match status" value="1"/>
</dbReference>
<dbReference type="InterPro" id="IPR050109">
    <property type="entry name" value="HTH-type_TetR-like_transc_reg"/>
</dbReference>
<keyword evidence="1" id="KW-0805">Transcription regulation</keyword>
<dbReference type="Pfam" id="PF00440">
    <property type="entry name" value="TetR_N"/>
    <property type="match status" value="1"/>
</dbReference>
<gene>
    <name evidence="6" type="ORF">DWU98_17385</name>
</gene>
<keyword evidence="7" id="KW-1185">Reference proteome</keyword>
<keyword evidence="2 4" id="KW-0238">DNA-binding</keyword>
<dbReference type="GO" id="GO:0003700">
    <property type="term" value="F:DNA-binding transcription factor activity"/>
    <property type="evidence" value="ECO:0007669"/>
    <property type="project" value="TreeGrafter"/>
</dbReference>
<feature type="domain" description="HTH tetR-type" evidence="5">
    <location>
        <begin position="16"/>
        <end position="75"/>
    </location>
</feature>
<accession>A0A370WTV3</accession>
<dbReference type="Gene3D" id="1.10.357.10">
    <property type="entry name" value="Tetracycline Repressor, domain 2"/>
    <property type="match status" value="1"/>
</dbReference>
<dbReference type="InterPro" id="IPR023772">
    <property type="entry name" value="DNA-bd_HTH_TetR-type_CS"/>
</dbReference>
<dbReference type="PANTHER" id="PTHR30055:SF234">
    <property type="entry name" value="HTH-TYPE TRANSCRIPTIONAL REGULATOR BETI"/>
    <property type="match status" value="1"/>
</dbReference>